<dbReference type="Gene3D" id="3.20.20.80">
    <property type="entry name" value="Glycosidases"/>
    <property type="match status" value="1"/>
</dbReference>
<keyword evidence="1" id="KW-1133">Transmembrane helix</keyword>
<feature type="domain" description="DUF4434" evidence="2">
    <location>
        <begin position="37"/>
        <end position="313"/>
    </location>
</feature>
<dbReference type="eggNOG" id="ENOG502Z8FS">
    <property type="taxonomic scope" value="Bacteria"/>
</dbReference>
<dbReference type="InterPro" id="IPR027849">
    <property type="entry name" value="DUF4434"/>
</dbReference>
<evidence type="ECO:0000313" key="4">
    <source>
        <dbReference type="Proteomes" id="UP000044071"/>
    </source>
</evidence>
<evidence type="ECO:0000256" key="1">
    <source>
        <dbReference type="SAM" id="Phobius"/>
    </source>
</evidence>
<organism evidence="3 4">
    <name type="scientific">Legionella massiliensis</name>
    <dbReference type="NCBI Taxonomy" id="1034943"/>
    <lineage>
        <taxon>Bacteria</taxon>
        <taxon>Pseudomonadati</taxon>
        <taxon>Pseudomonadota</taxon>
        <taxon>Gammaproteobacteria</taxon>
        <taxon>Legionellales</taxon>
        <taxon>Legionellaceae</taxon>
        <taxon>Legionella</taxon>
    </lineage>
</organism>
<feature type="transmembrane region" description="Helical" evidence="1">
    <location>
        <begin position="7"/>
        <end position="25"/>
    </location>
</feature>
<dbReference type="STRING" id="1034943.BN59_01987"/>
<dbReference type="OrthoDB" id="7344472at2"/>
<keyword evidence="4" id="KW-1185">Reference proteome</keyword>
<evidence type="ECO:0000313" key="3">
    <source>
        <dbReference type="EMBL" id="CDZ77697.1"/>
    </source>
</evidence>
<protein>
    <recommendedName>
        <fullName evidence="2">DUF4434 domain-containing protein</fullName>
    </recommendedName>
</protein>
<keyword evidence="1" id="KW-0472">Membrane</keyword>
<evidence type="ECO:0000259" key="2">
    <source>
        <dbReference type="Pfam" id="PF14488"/>
    </source>
</evidence>
<dbReference type="AlphaFoldDB" id="A0A078KXB4"/>
<keyword evidence="1" id="KW-0812">Transmembrane</keyword>
<dbReference type="EMBL" id="CCSB01000002">
    <property type="protein sequence ID" value="CDZ77697.1"/>
    <property type="molecule type" value="Genomic_DNA"/>
</dbReference>
<proteinExistence type="predicted"/>
<name>A0A078KXB4_9GAMM</name>
<dbReference type="Pfam" id="PF14488">
    <property type="entry name" value="DUF4434"/>
    <property type="match status" value="1"/>
</dbReference>
<accession>A0A078KXB4</accession>
<gene>
    <name evidence="3" type="ORF">BN59_01987</name>
</gene>
<reference evidence="3 4" key="1">
    <citation type="submission" date="2014-06" db="EMBL/GenBank/DDBJ databases">
        <authorList>
            <person name="Urmite Genomes Urmite Genomes"/>
        </authorList>
    </citation>
    <scope>NUCLEOTIDE SEQUENCE [LARGE SCALE GENOMIC DNA]</scope>
</reference>
<dbReference type="Proteomes" id="UP000044071">
    <property type="component" value="Unassembled WGS sequence"/>
</dbReference>
<sequence>MSFKPRKIRLLFMILILMIIGRYVLIPACPLKRVNTSFLQLYVVHSSLSESDWEALFKQTRHLYIKHLILQWSSYGDQAFYGEGQETLSKIIKAAAKEGLDLTIGLNYDPKFWSALSASDAALQTYMIARYQQQSQALPILLATIKAADPEAKTVRGWYLSDELDDQSWQSPSRRSILKDYLGAMTKELKKETPDWSIRISTFSSGQASMAAVAEFYNFLFAIESLDKILFQDSIGTGKLNLGTLELYLKTIDSQLAGNKARFGVISELFITAKTQTGFKAAPPERVVKQLKLARKYSDTDVTLFSIFIFVLPVDPAGVNSGLYKFWLQEVRHCKGL</sequence>